<evidence type="ECO:0000256" key="11">
    <source>
        <dbReference type="ARBA" id="ARBA00023136"/>
    </source>
</evidence>
<dbReference type="Gramene" id="TuG1812G0500000556.01.T01">
    <property type="protein sequence ID" value="TuG1812G0500000556.01.T01"/>
    <property type="gene ID" value="TuG1812G0500000556.01"/>
</dbReference>
<dbReference type="AlphaFoldDB" id="A0A8R7UBT6"/>
<evidence type="ECO:0000313" key="17">
    <source>
        <dbReference type="Proteomes" id="UP000015106"/>
    </source>
</evidence>
<evidence type="ECO:0000256" key="6">
    <source>
        <dbReference type="ARBA" id="ARBA00022729"/>
    </source>
</evidence>
<evidence type="ECO:0000256" key="13">
    <source>
        <dbReference type="ARBA" id="ARBA00047899"/>
    </source>
</evidence>
<keyword evidence="3" id="KW-0723">Serine/threonine-protein kinase</keyword>
<proteinExistence type="predicted"/>
<dbReference type="Pfam" id="PF00069">
    <property type="entry name" value="Pkinase"/>
    <property type="match status" value="1"/>
</dbReference>
<keyword evidence="17" id="KW-1185">Reference proteome</keyword>
<dbReference type="PANTHER" id="PTHR27009">
    <property type="entry name" value="RUST RESISTANCE KINASE LR10-RELATED"/>
    <property type="match status" value="1"/>
</dbReference>
<dbReference type="PROSITE" id="PS50011">
    <property type="entry name" value="PROTEIN_KINASE_DOM"/>
    <property type="match status" value="1"/>
</dbReference>
<accession>A0A8R7UBT6</accession>
<keyword evidence="6" id="KW-0732">Signal</keyword>
<evidence type="ECO:0000256" key="7">
    <source>
        <dbReference type="ARBA" id="ARBA00022741"/>
    </source>
</evidence>
<dbReference type="Gene3D" id="1.10.510.10">
    <property type="entry name" value="Transferase(Phosphotransferase) domain 1"/>
    <property type="match status" value="1"/>
</dbReference>
<dbReference type="GO" id="GO:0005524">
    <property type="term" value="F:ATP binding"/>
    <property type="evidence" value="ECO:0007669"/>
    <property type="project" value="UniProtKB-KW"/>
</dbReference>
<dbReference type="EC" id="2.7.11.1" evidence="2"/>
<keyword evidence="4" id="KW-0808">Transferase</keyword>
<evidence type="ECO:0000256" key="3">
    <source>
        <dbReference type="ARBA" id="ARBA00022527"/>
    </source>
</evidence>
<keyword evidence="7" id="KW-0547">Nucleotide-binding</keyword>
<comment type="subcellular location">
    <subcellularLocation>
        <location evidence="1">Membrane</location>
        <topology evidence="1">Single-pass type I membrane protein</topology>
    </subcellularLocation>
</comment>
<reference evidence="17" key="1">
    <citation type="journal article" date="2013" name="Nature">
        <title>Draft genome of the wheat A-genome progenitor Triticum urartu.</title>
        <authorList>
            <person name="Ling H.Q."/>
            <person name="Zhao S."/>
            <person name="Liu D."/>
            <person name="Wang J."/>
            <person name="Sun H."/>
            <person name="Zhang C."/>
            <person name="Fan H."/>
            <person name="Li D."/>
            <person name="Dong L."/>
            <person name="Tao Y."/>
            <person name="Gao C."/>
            <person name="Wu H."/>
            <person name="Li Y."/>
            <person name="Cui Y."/>
            <person name="Guo X."/>
            <person name="Zheng S."/>
            <person name="Wang B."/>
            <person name="Yu K."/>
            <person name="Liang Q."/>
            <person name="Yang W."/>
            <person name="Lou X."/>
            <person name="Chen J."/>
            <person name="Feng M."/>
            <person name="Jian J."/>
            <person name="Zhang X."/>
            <person name="Luo G."/>
            <person name="Jiang Y."/>
            <person name="Liu J."/>
            <person name="Wang Z."/>
            <person name="Sha Y."/>
            <person name="Zhang B."/>
            <person name="Wu H."/>
            <person name="Tang D."/>
            <person name="Shen Q."/>
            <person name="Xue P."/>
            <person name="Zou S."/>
            <person name="Wang X."/>
            <person name="Liu X."/>
            <person name="Wang F."/>
            <person name="Yang Y."/>
            <person name="An X."/>
            <person name="Dong Z."/>
            <person name="Zhang K."/>
            <person name="Zhang X."/>
            <person name="Luo M.C."/>
            <person name="Dvorak J."/>
            <person name="Tong Y."/>
            <person name="Wang J."/>
            <person name="Yang H."/>
            <person name="Li Z."/>
            <person name="Wang D."/>
            <person name="Zhang A."/>
            <person name="Wang J."/>
        </authorList>
    </citation>
    <scope>NUCLEOTIDE SEQUENCE</scope>
    <source>
        <strain evidence="17">cv. G1812</strain>
    </source>
</reference>
<keyword evidence="5" id="KW-0812">Transmembrane</keyword>
<feature type="domain" description="Protein kinase" evidence="15">
    <location>
        <begin position="1"/>
        <end position="241"/>
    </location>
</feature>
<comment type="catalytic activity">
    <reaction evidence="13">
        <text>L-threonyl-[protein] + ATP = O-phospho-L-threonyl-[protein] + ADP + H(+)</text>
        <dbReference type="Rhea" id="RHEA:46608"/>
        <dbReference type="Rhea" id="RHEA-COMP:11060"/>
        <dbReference type="Rhea" id="RHEA-COMP:11605"/>
        <dbReference type="ChEBI" id="CHEBI:15378"/>
        <dbReference type="ChEBI" id="CHEBI:30013"/>
        <dbReference type="ChEBI" id="CHEBI:30616"/>
        <dbReference type="ChEBI" id="CHEBI:61977"/>
        <dbReference type="ChEBI" id="CHEBI:456216"/>
        <dbReference type="EC" id="2.7.11.1"/>
    </reaction>
</comment>
<dbReference type="GO" id="GO:0016020">
    <property type="term" value="C:membrane"/>
    <property type="evidence" value="ECO:0007669"/>
    <property type="project" value="UniProtKB-SubCell"/>
</dbReference>
<evidence type="ECO:0000313" key="16">
    <source>
        <dbReference type="EnsemblPlants" id="TuG1812G0500000556.01.T01"/>
    </source>
</evidence>
<dbReference type="GO" id="GO:0004674">
    <property type="term" value="F:protein serine/threonine kinase activity"/>
    <property type="evidence" value="ECO:0007669"/>
    <property type="project" value="UniProtKB-KW"/>
</dbReference>
<keyword evidence="9" id="KW-0067">ATP-binding</keyword>
<evidence type="ECO:0000256" key="9">
    <source>
        <dbReference type="ARBA" id="ARBA00022840"/>
    </source>
</evidence>
<name>A0A8R7UBT6_TRIUA</name>
<evidence type="ECO:0000256" key="1">
    <source>
        <dbReference type="ARBA" id="ARBA00004479"/>
    </source>
</evidence>
<keyword evidence="11" id="KW-0472">Membrane</keyword>
<keyword evidence="10" id="KW-1133">Transmembrane helix</keyword>
<reference evidence="16" key="3">
    <citation type="submission" date="2022-06" db="UniProtKB">
        <authorList>
            <consortium name="EnsemblPlants"/>
        </authorList>
    </citation>
    <scope>IDENTIFICATION</scope>
</reference>
<evidence type="ECO:0000256" key="5">
    <source>
        <dbReference type="ARBA" id="ARBA00022692"/>
    </source>
</evidence>
<protein>
    <recommendedName>
        <fullName evidence="2">non-specific serine/threonine protein kinase</fullName>
        <ecNumber evidence="2">2.7.11.1</ecNumber>
    </recommendedName>
</protein>
<dbReference type="FunFam" id="1.10.510.10:FF:001023">
    <property type="entry name" value="Os07g0541700 protein"/>
    <property type="match status" value="1"/>
</dbReference>
<reference evidence="16" key="2">
    <citation type="submission" date="2018-03" db="EMBL/GenBank/DDBJ databases">
        <title>The Triticum urartu genome reveals the dynamic nature of wheat genome evolution.</title>
        <authorList>
            <person name="Ling H."/>
            <person name="Ma B."/>
            <person name="Shi X."/>
            <person name="Liu H."/>
            <person name="Dong L."/>
            <person name="Sun H."/>
            <person name="Cao Y."/>
            <person name="Gao Q."/>
            <person name="Zheng S."/>
            <person name="Li Y."/>
            <person name="Yu Y."/>
            <person name="Du H."/>
            <person name="Qi M."/>
            <person name="Li Y."/>
            <person name="Yu H."/>
            <person name="Cui Y."/>
            <person name="Wang N."/>
            <person name="Chen C."/>
            <person name="Wu H."/>
            <person name="Zhao Y."/>
            <person name="Zhang J."/>
            <person name="Li Y."/>
            <person name="Zhou W."/>
            <person name="Zhang B."/>
            <person name="Hu W."/>
            <person name="Eijk M."/>
            <person name="Tang J."/>
            <person name="Witsenboer H."/>
            <person name="Zhao S."/>
            <person name="Li Z."/>
            <person name="Zhang A."/>
            <person name="Wang D."/>
            <person name="Liang C."/>
        </authorList>
    </citation>
    <scope>NUCLEOTIDE SEQUENCE [LARGE SCALE GENOMIC DNA]</scope>
    <source>
        <strain evidence="16">cv. G1812</strain>
    </source>
</reference>
<sequence>MNEVASISRTSHVNVVTLLGFCLQGLEQALIYGYMTNVSLERYTFANNSAQDPNTLSWEILFNIVLGIDRCLEYLHRGYNSRIVHFNIKPQNFLLDRDFCPKMSDFGLAKLCQQKDSKISIGGARGTVGYIAPEVFSRQYGVVSSKSDVCRCGMVVFEMVGARKQISVSTESSAMYFPQWVYDNLDEFCGTIDEITSNDVTELVRKMTLVGLWSIQLTPTNRPSMSEVLDMLESNSKDLHLPAKA</sequence>
<dbReference type="InterPro" id="IPR000719">
    <property type="entry name" value="Prot_kinase_dom"/>
</dbReference>
<dbReference type="EnsemblPlants" id="TuG1812G0500000556.01.T01">
    <property type="protein sequence ID" value="TuG1812G0500000556.01.T01"/>
    <property type="gene ID" value="TuG1812G0500000556.01"/>
</dbReference>
<evidence type="ECO:0000256" key="14">
    <source>
        <dbReference type="ARBA" id="ARBA00048679"/>
    </source>
</evidence>
<evidence type="ECO:0000256" key="10">
    <source>
        <dbReference type="ARBA" id="ARBA00022989"/>
    </source>
</evidence>
<dbReference type="Proteomes" id="UP000015106">
    <property type="component" value="Chromosome 5"/>
</dbReference>
<evidence type="ECO:0000256" key="12">
    <source>
        <dbReference type="ARBA" id="ARBA00023180"/>
    </source>
</evidence>
<dbReference type="InterPro" id="IPR011009">
    <property type="entry name" value="Kinase-like_dom_sf"/>
</dbReference>
<keyword evidence="12" id="KW-0325">Glycoprotein</keyword>
<evidence type="ECO:0000259" key="15">
    <source>
        <dbReference type="PROSITE" id="PS50011"/>
    </source>
</evidence>
<evidence type="ECO:0000256" key="4">
    <source>
        <dbReference type="ARBA" id="ARBA00022679"/>
    </source>
</evidence>
<organism evidence="16 17">
    <name type="scientific">Triticum urartu</name>
    <name type="common">Red wild einkorn</name>
    <name type="synonym">Crithodium urartu</name>
    <dbReference type="NCBI Taxonomy" id="4572"/>
    <lineage>
        <taxon>Eukaryota</taxon>
        <taxon>Viridiplantae</taxon>
        <taxon>Streptophyta</taxon>
        <taxon>Embryophyta</taxon>
        <taxon>Tracheophyta</taxon>
        <taxon>Spermatophyta</taxon>
        <taxon>Magnoliopsida</taxon>
        <taxon>Liliopsida</taxon>
        <taxon>Poales</taxon>
        <taxon>Poaceae</taxon>
        <taxon>BOP clade</taxon>
        <taxon>Pooideae</taxon>
        <taxon>Triticodae</taxon>
        <taxon>Triticeae</taxon>
        <taxon>Triticinae</taxon>
        <taxon>Triticum</taxon>
    </lineage>
</organism>
<comment type="catalytic activity">
    <reaction evidence="14">
        <text>L-seryl-[protein] + ATP = O-phospho-L-seryl-[protein] + ADP + H(+)</text>
        <dbReference type="Rhea" id="RHEA:17989"/>
        <dbReference type="Rhea" id="RHEA-COMP:9863"/>
        <dbReference type="Rhea" id="RHEA-COMP:11604"/>
        <dbReference type="ChEBI" id="CHEBI:15378"/>
        <dbReference type="ChEBI" id="CHEBI:29999"/>
        <dbReference type="ChEBI" id="CHEBI:30616"/>
        <dbReference type="ChEBI" id="CHEBI:83421"/>
        <dbReference type="ChEBI" id="CHEBI:456216"/>
        <dbReference type="EC" id="2.7.11.1"/>
    </reaction>
</comment>
<dbReference type="Gene3D" id="3.30.200.20">
    <property type="entry name" value="Phosphorylase Kinase, domain 1"/>
    <property type="match status" value="1"/>
</dbReference>
<dbReference type="SUPFAM" id="SSF56112">
    <property type="entry name" value="Protein kinase-like (PK-like)"/>
    <property type="match status" value="1"/>
</dbReference>
<keyword evidence="8" id="KW-0418">Kinase</keyword>
<evidence type="ECO:0000256" key="8">
    <source>
        <dbReference type="ARBA" id="ARBA00022777"/>
    </source>
</evidence>
<evidence type="ECO:0000256" key="2">
    <source>
        <dbReference type="ARBA" id="ARBA00012513"/>
    </source>
</evidence>
<dbReference type="InterPro" id="IPR045874">
    <property type="entry name" value="LRK10/LRL21-25-like"/>
</dbReference>